<dbReference type="HAMAP" id="MF_01477">
    <property type="entry name" value="Iojap_RsfS"/>
    <property type="match status" value="1"/>
</dbReference>
<dbReference type="EMBL" id="FRAL01000004">
    <property type="protein sequence ID" value="SHK66592.1"/>
    <property type="molecule type" value="Genomic_DNA"/>
</dbReference>
<reference evidence="4" key="1">
    <citation type="submission" date="2016-11" db="EMBL/GenBank/DDBJ databases">
        <authorList>
            <person name="Varghese N."/>
            <person name="Submissions S."/>
        </authorList>
    </citation>
    <scope>NUCLEOTIDE SEQUENCE [LARGE SCALE GENOMIC DNA]</scope>
    <source>
        <strain evidence="4">ALO Sharm</strain>
    </source>
</reference>
<dbReference type="GO" id="GO:0043023">
    <property type="term" value="F:ribosomal large subunit binding"/>
    <property type="evidence" value="ECO:0007669"/>
    <property type="project" value="TreeGrafter"/>
</dbReference>
<sequence length="185" mass="20078">MCWRMGCIGKRAEKAAEAAGRRLRGPAGHEFRVFRLSGAAMLAVSRYNGKMNSPLTRADTKGMHIDALKTLVMDALEELKARDIVQLDVSRLTSVTELMVVASGTSNRHLAALADNLIQTAKESGVPPLGVEGESGAEWVLVDLGDVVVHLMMPETRALYDLERLWADLPSDGLEPLEEEAHGTS</sequence>
<gene>
    <name evidence="2" type="primary">rsfS</name>
    <name evidence="3" type="ORF">SAMN05192556_104212</name>
</gene>
<dbReference type="InterPro" id="IPR004394">
    <property type="entry name" value="Iojap/RsfS/C7orf30"/>
</dbReference>
<dbReference type="GO" id="GO:0090071">
    <property type="term" value="P:negative regulation of ribosome biogenesis"/>
    <property type="evidence" value="ECO:0007669"/>
    <property type="project" value="UniProtKB-UniRule"/>
</dbReference>
<organism evidence="3 4">
    <name type="scientific">Halomonas caseinilytica</name>
    <dbReference type="NCBI Taxonomy" id="438744"/>
    <lineage>
        <taxon>Bacteria</taxon>
        <taxon>Pseudomonadati</taxon>
        <taxon>Pseudomonadota</taxon>
        <taxon>Gammaproteobacteria</taxon>
        <taxon>Oceanospirillales</taxon>
        <taxon>Halomonadaceae</taxon>
        <taxon>Halomonas</taxon>
    </lineage>
</organism>
<dbReference type="PANTHER" id="PTHR21043">
    <property type="entry name" value="IOJAP SUPERFAMILY ORTHOLOG"/>
    <property type="match status" value="1"/>
</dbReference>
<dbReference type="InterPro" id="IPR043519">
    <property type="entry name" value="NT_sf"/>
</dbReference>
<dbReference type="Proteomes" id="UP000184248">
    <property type="component" value="Unassembled WGS sequence"/>
</dbReference>
<evidence type="ECO:0000256" key="2">
    <source>
        <dbReference type="HAMAP-Rule" id="MF_01477"/>
    </source>
</evidence>
<keyword evidence="2" id="KW-0963">Cytoplasm</keyword>
<dbReference type="PANTHER" id="PTHR21043:SF0">
    <property type="entry name" value="MITOCHONDRIAL ASSEMBLY OF RIBOSOMAL LARGE SUBUNIT PROTEIN 1"/>
    <property type="match status" value="1"/>
</dbReference>
<accession>A0A1M6UBI5</accession>
<dbReference type="GO" id="GO:0017148">
    <property type="term" value="P:negative regulation of translation"/>
    <property type="evidence" value="ECO:0007669"/>
    <property type="project" value="UniProtKB-UniRule"/>
</dbReference>
<dbReference type="AlphaFoldDB" id="A0A1M6UBI5"/>
<comment type="subunit">
    <text evidence="2">Interacts with ribosomal protein uL14 (rplN).</text>
</comment>
<proteinExistence type="inferred from homology"/>
<evidence type="ECO:0000313" key="3">
    <source>
        <dbReference type="EMBL" id="SHK66592.1"/>
    </source>
</evidence>
<comment type="function">
    <text evidence="2">Functions as a ribosomal silencing factor. Interacts with ribosomal protein uL14 (rplN), blocking formation of intersubunit bridge B8. Prevents association of the 30S and 50S ribosomal subunits and the formation of functional ribosomes, thus repressing translation.</text>
</comment>
<keyword evidence="2" id="KW-0678">Repressor</keyword>
<comment type="subcellular location">
    <subcellularLocation>
        <location evidence="2">Cytoplasm</location>
    </subcellularLocation>
</comment>
<dbReference type="Pfam" id="PF02410">
    <property type="entry name" value="RsfS"/>
    <property type="match status" value="1"/>
</dbReference>
<evidence type="ECO:0000313" key="4">
    <source>
        <dbReference type="Proteomes" id="UP000184248"/>
    </source>
</evidence>
<protein>
    <recommendedName>
        <fullName evidence="2">Ribosomal silencing factor RsfS</fullName>
    </recommendedName>
</protein>
<keyword evidence="2" id="KW-0810">Translation regulation</keyword>
<comment type="similarity">
    <text evidence="1 2">Belongs to the Iojap/RsfS family.</text>
</comment>
<keyword evidence="4" id="KW-1185">Reference proteome</keyword>
<name>A0A1M6UBI5_9GAMM</name>
<evidence type="ECO:0000256" key="1">
    <source>
        <dbReference type="ARBA" id="ARBA00010574"/>
    </source>
</evidence>
<dbReference type="GO" id="GO:0005737">
    <property type="term" value="C:cytoplasm"/>
    <property type="evidence" value="ECO:0007669"/>
    <property type="project" value="UniProtKB-SubCell"/>
</dbReference>
<dbReference type="NCBIfam" id="TIGR00090">
    <property type="entry name" value="rsfS_iojap_ybeB"/>
    <property type="match status" value="1"/>
</dbReference>
<dbReference type="SUPFAM" id="SSF81301">
    <property type="entry name" value="Nucleotidyltransferase"/>
    <property type="match status" value="1"/>
</dbReference>
<dbReference type="GO" id="GO:0042256">
    <property type="term" value="P:cytosolic ribosome assembly"/>
    <property type="evidence" value="ECO:0007669"/>
    <property type="project" value="UniProtKB-UniRule"/>
</dbReference>
<dbReference type="Gene3D" id="3.30.460.10">
    <property type="entry name" value="Beta Polymerase, domain 2"/>
    <property type="match status" value="1"/>
</dbReference>